<keyword evidence="2" id="KW-0645">Protease</keyword>
<evidence type="ECO:0000256" key="3">
    <source>
        <dbReference type="SAM" id="MobiDB-lite"/>
    </source>
</evidence>
<evidence type="ECO:0000256" key="2">
    <source>
        <dbReference type="RuleBase" id="RU000454"/>
    </source>
</evidence>
<name>A0A074Z987_OPIVI</name>
<accession>A0A074Z987</accession>
<protein>
    <recommendedName>
        <fullName evidence="4">Peptidase A1 domain-containing protein</fullName>
    </recommendedName>
</protein>
<dbReference type="GeneID" id="20329103"/>
<dbReference type="PANTHER" id="PTHR47966:SF1">
    <property type="entry name" value="ASPARTYL PROTEINASE"/>
    <property type="match status" value="1"/>
</dbReference>
<reference evidence="5 6" key="1">
    <citation type="submission" date="2013-11" db="EMBL/GenBank/DDBJ databases">
        <title>Opisthorchis viverrini - life in the bile duct.</title>
        <authorList>
            <person name="Young N.D."/>
            <person name="Nagarajan N."/>
            <person name="Lin S.J."/>
            <person name="Korhonen P.K."/>
            <person name="Jex A.R."/>
            <person name="Hall R.S."/>
            <person name="Safavi-Hemami H."/>
            <person name="Kaewkong W."/>
            <person name="Bertrand D."/>
            <person name="Gao S."/>
            <person name="Seet Q."/>
            <person name="Wongkham S."/>
            <person name="Teh B.T."/>
            <person name="Wongkham C."/>
            <person name="Intapan P.M."/>
            <person name="Maleewong W."/>
            <person name="Yang X."/>
            <person name="Hu M."/>
            <person name="Wang Z."/>
            <person name="Hofmann A."/>
            <person name="Sternberg P.W."/>
            <person name="Tan P."/>
            <person name="Wang J."/>
            <person name="Gasser R.B."/>
        </authorList>
    </citation>
    <scope>NUCLEOTIDE SEQUENCE [LARGE SCALE GENOMIC DNA]</scope>
</reference>
<keyword evidence="6" id="KW-1185">Reference proteome</keyword>
<dbReference type="PANTHER" id="PTHR47966">
    <property type="entry name" value="BETA-SITE APP-CLEAVING ENZYME, ISOFORM A-RELATED"/>
    <property type="match status" value="1"/>
</dbReference>
<dbReference type="SUPFAM" id="SSF50630">
    <property type="entry name" value="Acid proteases"/>
    <property type="match status" value="1"/>
</dbReference>
<evidence type="ECO:0000256" key="1">
    <source>
        <dbReference type="ARBA" id="ARBA00007447"/>
    </source>
</evidence>
<dbReference type="PROSITE" id="PS00141">
    <property type="entry name" value="ASP_PROTEASE"/>
    <property type="match status" value="1"/>
</dbReference>
<dbReference type="Gene3D" id="2.40.70.10">
    <property type="entry name" value="Acid Proteases"/>
    <property type="match status" value="2"/>
</dbReference>
<feature type="domain" description="Peptidase A1" evidence="4">
    <location>
        <begin position="73"/>
        <end position="485"/>
    </location>
</feature>
<dbReference type="AlphaFoldDB" id="A0A074Z987"/>
<evidence type="ECO:0000313" key="6">
    <source>
        <dbReference type="Proteomes" id="UP000054324"/>
    </source>
</evidence>
<gene>
    <name evidence="5" type="ORF">T265_14937</name>
</gene>
<dbReference type="PROSITE" id="PS51767">
    <property type="entry name" value="PEPTIDASE_A1"/>
    <property type="match status" value="1"/>
</dbReference>
<dbReference type="GO" id="GO:0006508">
    <property type="term" value="P:proteolysis"/>
    <property type="evidence" value="ECO:0007669"/>
    <property type="project" value="UniProtKB-KW"/>
</dbReference>
<dbReference type="KEGG" id="ovi:T265_14937"/>
<feature type="region of interest" description="Disordered" evidence="3">
    <location>
        <begin position="440"/>
        <end position="463"/>
    </location>
</feature>
<dbReference type="InterPro" id="IPR033121">
    <property type="entry name" value="PEPTIDASE_A1"/>
</dbReference>
<sequence length="492" mass="54613">MIIGLHRNARVHLMQHIQLERTTSSRWIETDCSKDKVTKLVQGRKPFAAKFFIRKHQIGKYKLFGQESERPGFYVVVGFGKPRQNFRLLIDTGSSTLWVPSDKCEPGLFVNNNKFKGTSKTFQKKAGALCEIYGDGSSIEGTLGTDTLDVRSYEGTELIFVPSDQWHKGGRCDVWSGASRERPTFTQCDGNLGLAVNETAESFDQTLLEYLFTQELISQLVFTIVYPRIGQPGSIPALVLPSGETAARHRKSVTAASTLIHGKITFGGVNHDDYRGEISYATVLPGKFWRVQFHRRPACLSSHLSICLSVHLPIYLSVCPPIYCLSVSCLSLRLSYSSSVSLSVYYISVCLMEVSGNTVAHNFIAIADTGTYLVMCPYGTLLNLISQLGVYLEPEEQVDCEEADEFPEIIFTLDGFQLGFPRDLYVERKLTTRTPLTSVGSHSLQPLQPGTVRTTRSPPWKASSTDSTQAFCDPLHTPLPSQGLAISLFTPL</sequence>
<evidence type="ECO:0000313" key="5">
    <source>
        <dbReference type="EMBL" id="KER22137.1"/>
    </source>
</evidence>
<dbReference type="InterPro" id="IPR021109">
    <property type="entry name" value="Peptidase_aspartic_dom_sf"/>
</dbReference>
<dbReference type="CTD" id="20329103"/>
<keyword evidence="2" id="KW-0378">Hydrolase</keyword>
<dbReference type="EMBL" id="KL596917">
    <property type="protein sequence ID" value="KER22137.1"/>
    <property type="molecule type" value="Genomic_DNA"/>
</dbReference>
<dbReference type="InterPro" id="IPR001969">
    <property type="entry name" value="Aspartic_peptidase_AS"/>
</dbReference>
<dbReference type="Pfam" id="PF00026">
    <property type="entry name" value="Asp"/>
    <property type="match status" value="2"/>
</dbReference>
<evidence type="ECO:0000259" key="4">
    <source>
        <dbReference type="PROSITE" id="PS51767"/>
    </source>
</evidence>
<dbReference type="RefSeq" id="XP_009174131.1">
    <property type="nucleotide sequence ID" value="XM_009175867.1"/>
</dbReference>
<dbReference type="PRINTS" id="PR00792">
    <property type="entry name" value="PEPSIN"/>
</dbReference>
<dbReference type="Proteomes" id="UP000054324">
    <property type="component" value="Unassembled WGS sequence"/>
</dbReference>
<dbReference type="GO" id="GO:0004190">
    <property type="term" value="F:aspartic-type endopeptidase activity"/>
    <property type="evidence" value="ECO:0007669"/>
    <property type="project" value="UniProtKB-KW"/>
</dbReference>
<comment type="similarity">
    <text evidence="1 2">Belongs to the peptidase A1 family.</text>
</comment>
<proteinExistence type="inferred from homology"/>
<dbReference type="OrthoDB" id="771136at2759"/>
<dbReference type="InterPro" id="IPR001461">
    <property type="entry name" value="Aspartic_peptidase_A1"/>
</dbReference>
<keyword evidence="2" id="KW-0064">Aspartyl protease</keyword>
<organism evidence="5 6">
    <name type="scientific">Opisthorchis viverrini</name>
    <name type="common">Southeast Asian liver fluke</name>
    <dbReference type="NCBI Taxonomy" id="6198"/>
    <lineage>
        <taxon>Eukaryota</taxon>
        <taxon>Metazoa</taxon>
        <taxon>Spiralia</taxon>
        <taxon>Lophotrochozoa</taxon>
        <taxon>Platyhelminthes</taxon>
        <taxon>Trematoda</taxon>
        <taxon>Digenea</taxon>
        <taxon>Opisthorchiida</taxon>
        <taxon>Opisthorchiata</taxon>
        <taxon>Opisthorchiidae</taxon>
        <taxon>Opisthorchis</taxon>
    </lineage>
</organism>